<feature type="compositionally biased region" description="Acidic residues" evidence="1">
    <location>
        <begin position="37"/>
        <end position="46"/>
    </location>
</feature>
<name>A0A9D1UI49_9BACT</name>
<organism evidence="3 4">
    <name type="scientific">Candidatus Onthomorpha intestinigallinarum</name>
    <dbReference type="NCBI Taxonomy" id="2840880"/>
    <lineage>
        <taxon>Bacteria</taxon>
        <taxon>Pseudomonadati</taxon>
        <taxon>Bacteroidota</taxon>
        <taxon>Bacteroidia</taxon>
        <taxon>Bacteroidales</taxon>
        <taxon>Candidatus Onthomorpha</taxon>
    </lineage>
</organism>
<feature type="compositionally biased region" description="Low complexity" evidence="1">
    <location>
        <begin position="24"/>
        <end position="36"/>
    </location>
</feature>
<feature type="chain" id="PRO_5039041144" description="Lipoprotein" evidence="2">
    <location>
        <begin position="21"/>
        <end position="154"/>
    </location>
</feature>
<sequence length="154" mass="16544">MKLKRLLLGVAVVALMTACGGGKTETSTTEATVSETTEMELTDVTESEQAVAEQPVSQSTSRGTKASAPSATAEEKAPQVDPCEAKVKAFEQYVDKLSAAQKNKSKGPQQLKAFEELLKEAEAQESTVKDCAQGEFKTRVQNAVMLCKKIRTTK</sequence>
<dbReference type="EMBL" id="DXGG01000252">
    <property type="protein sequence ID" value="HIW88228.1"/>
    <property type="molecule type" value="Genomic_DNA"/>
</dbReference>
<evidence type="ECO:0000256" key="2">
    <source>
        <dbReference type="SAM" id="SignalP"/>
    </source>
</evidence>
<evidence type="ECO:0000313" key="4">
    <source>
        <dbReference type="Proteomes" id="UP000824267"/>
    </source>
</evidence>
<feature type="compositionally biased region" description="Polar residues" evidence="1">
    <location>
        <begin position="55"/>
        <end position="70"/>
    </location>
</feature>
<protein>
    <recommendedName>
        <fullName evidence="5">Lipoprotein</fullName>
    </recommendedName>
</protein>
<gene>
    <name evidence="3" type="ORF">IAC47_08190</name>
</gene>
<dbReference type="AlphaFoldDB" id="A0A9D1UI49"/>
<evidence type="ECO:0000256" key="1">
    <source>
        <dbReference type="SAM" id="MobiDB-lite"/>
    </source>
</evidence>
<reference evidence="3" key="1">
    <citation type="journal article" date="2021" name="PeerJ">
        <title>Extensive microbial diversity within the chicken gut microbiome revealed by metagenomics and culture.</title>
        <authorList>
            <person name="Gilroy R."/>
            <person name="Ravi A."/>
            <person name="Getino M."/>
            <person name="Pursley I."/>
            <person name="Horton D.L."/>
            <person name="Alikhan N.F."/>
            <person name="Baker D."/>
            <person name="Gharbi K."/>
            <person name="Hall N."/>
            <person name="Watson M."/>
            <person name="Adriaenssens E.M."/>
            <person name="Foster-Nyarko E."/>
            <person name="Jarju S."/>
            <person name="Secka A."/>
            <person name="Antonio M."/>
            <person name="Oren A."/>
            <person name="Chaudhuri R.R."/>
            <person name="La Ragione R."/>
            <person name="Hildebrand F."/>
            <person name="Pallen M.J."/>
        </authorList>
    </citation>
    <scope>NUCLEOTIDE SEQUENCE</scope>
    <source>
        <strain evidence="3">Gambia16-930</strain>
    </source>
</reference>
<accession>A0A9D1UI49</accession>
<feature type="region of interest" description="Disordered" evidence="1">
    <location>
        <begin position="21"/>
        <end position="81"/>
    </location>
</feature>
<reference evidence="3" key="2">
    <citation type="submission" date="2021-04" db="EMBL/GenBank/DDBJ databases">
        <authorList>
            <person name="Gilroy R."/>
        </authorList>
    </citation>
    <scope>NUCLEOTIDE SEQUENCE</scope>
    <source>
        <strain evidence="3">Gambia16-930</strain>
    </source>
</reference>
<evidence type="ECO:0008006" key="5">
    <source>
        <dbReference type="Google" id="ProtNLM"/>
    </source>
</evidence>
<keyword evidence="2" id="KW-0732">Signal</keyword>
<feature type="signal peptide" evidence="2">
    <location>
        <begin position="1"/>
        <end position="20"/>
    </location>
</feature>
<comment type="caution">
    <text evidence="3">The sequence shown here is derived from an EMBL/GenBank/DDBJ whole genome shotgun (WGS) entry which is preliminary data.</text>
</comment>
<dbReference type="Proteomes" id="UP000824267">
    <property type="component" value="Unassembled WGS sequence"/>
</dbReference>
<proteinExistence type="predicted"/>
<dbReference type="PROSITE" id="PS51257">
    <property type="entry name" value="PROKAR_LIPOPROTEIN"/>
    <property type="match status" value="1"/>
</dbReference>
<evidence type="ECO:0000313" key="3">
    <source>
        <dbReference type="EMBL" id="HIW88228.1"/>
    </source>
</evidence>